<organism evidence="4 5">
    <name type="scientific">Priapulus caudatus</name>
    <name type="common">Priapulid worm</name>
    <dbReference type="NCBI Taxonomy" id="37621"/>
    <lineage>
        <taxon>Eukaryota</taxon>
        <taxon>Metazoa</taxon>
        <taxon>Ecdysozoa</taxon>
        <taxon>Scalidophora</taxon>
        <taxon>Priapulida</taxon>
        <taxon>Priapulimorpha</taxon>
        <taxon>Priapulimorphida</taxon>
        <taxon>Priapulidae</taxon>
        <taxon>Priapulus</taxon>
    </lineage>
</organism>
<feature type="compositionally biased region" description="Polar residues" evidence="1">
    <location>
        <begin position="539"/>
        <end position="553"/>
    </location>
</feature>
<keyword evidence="4" id="KW-1185">Reference proteome</keyword>
<feature type="domain" description="DUF4502" evidence="2">
    <location>
        <begin position="43"/>
        <end position="256"/>
    </location>
</feature>
<feature type="compositionally biased region" description="Polar residues" evidence="1">
    <location>
        <begin position="581"/>
        <end position="595"/>
    </location>
</feature>
<feature type="compositionally biased region" description="Polar residues" evidence="1">
    <location>
        <begin position="455"/>
        <end position="469"/>
    </location>
</feature>
<dbReference type="InterPro" id="IPR053054">
    <property type="entry name" value="DNA_repair-scaffolding"/>
</dbReference>
<gene>
    <name evidence="5" type="primary">LOC106811692</name>
</gene>
<protein>
    <submittedName>
        <fullName evidence="5">DNA repair-scaffolding protein-like isoform X1</fullName>
    </submittedName>
</protein>
<feature type="compositionally biased region" description="Polar residues" evidence="1">
    <location>
        <begin position="560"/>
        <end position="574"/>
    </location>
</feature>
<sequence>MMTPPSKSWHRRMAGFISNQEDKRRLRVNHGTFTQNPLLHLMCQNERSSTASSQVIECDSSEDSERIGNKRQQDFIDQDQETPTSHCSAQLLGSDDEQHPEDGTISEFDSSEEGLSADKHGCEYKEDTAMVAELQNIESPAVSEDVNMKIDTHCTRKGSDWLKCIRLKTPQKRLTPSPPEDSAKKRKNQFVKGGLAEKLHKLQCSESSALSFWKHSMAHRPTDAKRSASTMHIKVLQLECIYSIYFAVCQRVISKNHVSVDIQNRDAMHNNKVASTASAKEISCEATADLERTAHHASDAKQHFSEELMQTEDHTAVTLKMLNPTHVETDVNGHVQINNSPVFGSCDSKSNQISPVHISSSPIFSSCDSKHNQNFNVQGSSSLLFGSHNSKSVTNVPFQGSSSSILSSRDGKSNKNLHVQGSSSPIFGSCDGKINQSAHVQGSGSPVFGSCDGKGNQNAHVQRSSSPTFGSCDGKGNRNEHGQGSSSPTYGSCDGKGNRNEHGQGSSSPTYGSCDGKGNRNEHGQGSSSPTYGSCDGKGNQNAHVQESSSPTFGSCDGKGNQNAHVQESSSPTFGSCDGKGNQNAHVQESSSPTFGSCDGKGNQNAHVQESSSPTFGSCDGKGNQNAYGPRVGYPVDVGTPTCNILKESATEQNPNISYITNDSRVRCKRKVQRNLAAEISRGIDGEEQATSALLPSEVMCQDSTDNEKDCPASSHRKIESDLLDTSYALESLAHGDSCEITELACDKTDVSPVGEAEELLVLFMKIKGLQLKIKAGSIIKIHPPWQQLRGNKLGKPVILCTNFSETVRYEDVPEVSPKQTLEFLWKCPCRQDINIPPEYCPASLSTAWITPMVSSVPRTSSCKADEQDVLNQSQHLETIDNSQVNYMQHSPLTMLESIERSPVGAGASGLCITGKVCRVFCQSCPDVPGMSPSYGESRKLLNIQERRIRWALLLEDSAGMCCELQLSTSLLIDQCWQHLLAEGEGQSFLFTRLRIVARTTAERHPQLFSVIRKVADSESSLSSNKGQAPSQDFCYMLTATPGESKCQRRDTSAANFHETKVSFLQQADGSMSRYSVCVRVVHSDMRTLYCIDASTHSTTAGYVKVHLREACHIPTSVIRSLSEGHEHAIVLRDLCQYKDGTTGDGYSRVLLAVDKPPCSEFECAVGSTIIRDTTLSVLKLPTITMESKDMDLVMVSGTIVGADEDTAFSWPVCNGCGSETLKADPTGSFLFCETCNRGITEPIIKMKLDVFLDLSGIVTCSPVVVQLQQKTIETVLPPGVQTEGYELDGILGRQIGPLNCFVKACPAASVVVGVPAQRWLLVECRS</sequence>
<feature type="region of interest" description="Disordered" evidence="1">
    <location>
        <begin position="449"/>
        <end position="619"/>
    </location>
</feature>
<accession>A0ABM1EFB0</accession>
<dbReference type="Proteomes" id="UP000695022">
    <property type="component" value="Unplaced"/>
</dbReference>
<evidence type="ECO:0000259" key="3">
    <source>
        <dbReference type="Pfam" id="PF14951"/>
    </source>
</evidence>
<feature type="domain" description="DUF4503" evidence="3">
    <location>
        <begin position="957"/>
        <end position="1306"/>
    </location>
</feature>
<evidence type="ECO:0000259" key="2">
    <source>
        <dbReference type="Pfam" id="PF14950"/>
    </source>
</evidence>
<dbReference type="Pfam" id="PF14951">
    <property type="entry name" value="DUF4503"/>
    <property type="match status" value="1"/>
</dbReference>
<dbReference type="InterPro" id="IPR028032">
    <property type="entry name" value="DUF4503"/>
</dbReference>
<dbReference type="GeneID" id="106811692"/>
<feature type="compositionally biased region" description="Polar residues" evidence="1">
    <location>
        <begin position="602"/>
        <end position="616"/>
    </location>
</feature>
<feature type="region of interest" description="Disordered" evidence="1">
    <location>
        <begin position="399"/>
        <end position="420"/>
    </location>
</feature>
<evidence type="ECO:0000256" key="1">
    <source>
        <dbReference type="SAM" id="MobiDB-lite"/>
    </source>
</evidence>
<dbReference type="Pfam" id="PF14950">
    <property type="entry name" value="DUF4502"/>
    <property type="match status" value="1"/>
</dbReference>
<dbReference type="RefSeq" id="XP_014670881.1">
    <property type="nucleotide sequence ID" value="XM_014815395.1"/>
</dbReference>
<name>A0ABM1EFB0_PRICU</name>
<evidence type="ECO:0000313" key="4">
    <source>
        <dbReference type="Proteomes" id="UP000695022"/>
    </source>
</evidence>
<evidence type="ECO:0000313" key="5">
    <source>
        <dbReference type="RefSeq" id="XP_014670881.1"/>
    </source>
</evidence>
<proteinExistence type="predicted"/>
<feature type="region of interest" description="Disordered" evidence="1">
    <location>
        <begin position="75"/>
        <end position="116"/>
    </location>
</feature>
<dbReference type="InterPro" id="IPR028026">
    <property type="entry name" value="DUF4502"/>
</dbReference>
<reference evidence="5" key="1">
    <citation type="submission" date="2025-08" db="UniProtKB">
        <authorList>
            <consortium name="RefSeq"/>
        </authorList>
    </citation>
    <scope>IDENTIFICATION</scope>
</reference>
<dbReference type="PANTHER" id="PTHR34347:SF1">
    <property type="entry name" value="DNA REPAIR-SCAFFOLDING PROTEIN"/>
    <property type="match status" value="1"/>
</dbReference>
<dbReference type="PANTHER" id="PTHR34347">
    <property type="entry name" value="DNA REPAIR-SCAFFOLDING PROTEIN SPIDR"/>
    <property type="match status" value="1"/>
</dbReference>